<dbReference type="Gene3D" id="3.40.50.12610">
    <property type="match status" value="1"/>
</dbReference>
<dbReference type="EC" id="2.4.99.21" evidence="6"/>
<dbReference type="GO" id="GO:0004576">
    <property type="term" value="F:oligosaccharyl transferase activity"/>
    <property type="evidence" value="ECO:0007669"/>
    <property type="project" value="InterPro"/>
</dbReference>
<dbReference type="InterPro" id="IPR048999">
    <property type="entry name" value="STT3-PglB_core"/>
</dbReference>
<dbReference type="UniPathway" id="UPA00378"/>
<evidence type="ECO:0000256" key="3">
    <source>
        <dbReference type="ARBA" id="ARBA00004127"/>
    </source>
</evidence>
<evidence type="ECO:0000256" key="16">
    <source>
        <dbReference type="ARBA" id="ARBA00034066"/>
    </source>
</evidence>
<accession>A0A7C2BKR4</accession>
<dbReference type="Pfam" id="PF21436">
    <property type="entry name" value="STT3-PglB_core"/>
    <property type="match status" value="1"/>
</dbReference>
<keyword evidence="9 17" id="KW-0812">Transmembrane</keyword>
<evidence type="ECO:0000256" key="9">
    <source>
        <dbReference type="ARBA" id="ARBA00022692"/>
    </source>
</evidence>
<feature type="transmembrane region" description="Helical" evidence="17">
    <location>
        <begin position="427"/>
        <end position="447"/>
    </location>
</feature>
<feature type="transmembrane region" description="Helical" evidence="17">
    <location>
        <begin position="126"/>
        <end position="144"/>
    </location>
</feature>
<evidence type="ECO:0000256" key="1">
    <source>
        <dbReference type="ARBA" id="ARBA00001936"/>
    </source>
</evidence>
<keyword evidence="7" id="KW-0328">Glycosyltransferase</keyword>
<reference evidence="19" key="1">
    <citation type="journal article" date="2020" name="mSystems">
        <title>Genome- and Community-Level Interaction Insights into Carbon Utilization and Element Cycling Functions of Hydrothermarchaeota in Hydrothermal Sediment.</title>
        <authorList>
            <person name="Zhou Z."/>
            <person name="Liu Y."/>
            <person name="Xu W."/>
            <person name="Pan J."/>
            <person name="Luo Z.H."/>
            <person name="Li M."/>
        </authorList>
    </citation>
    <scope>NUCLEOTIDE SEQUENCE [LARGE SCALE GENOMIC DNA]</scope>
    <source>
        <strain evidence="19">SpSt-23</strain>
    </source>
</reference>
<evidence type="ECO:0000256" key="13">
    <source>
        <dbReference type="ARBA" id="ARBA00023136"/>
    </source>
</evidence>
<name>A0A7C2BKR4_9CREN</name>
<feature type="transmembrane region" description="Helical" evidence="17">
    <location>
        <begin position="492"/>
        <end position="512"/>
    </location>
</feature>
<dbReference type="AlphaFoldDB" id="A0A7C2BKR4"/>
<feature type="transmembrane region" description="Helical" evidence="17">
    <location>
        <begin position="174"/>
        <end position="193"/>
    </location>
</feature>
<evidence type="ECO:0000256" key="12">
    <source>
        <dbReference type="ARBA" id="ARBA00022989"/>
    </source>
</evidence>
<comment type="cofactor">
    <cofactor evidence="2">
        <name>Mg(2+)</name>
        <dbReference type="ChEBI" id="CHEBI:18420"/>
    </cofactor>
</comment>
<feature type="transmembrane region" description="Helical" evidence="17">
    <location>
        <begin position="396"/>
        <end position="420"/>
    </location>
</feature>
<organism evidence="19">
    <name type="scientific">Thermosphaera aggregans</name>
    <dbReference type="NCBI Taxonomy" id="54254"/>
    <lineage>
        <taxon>Archaea</taxon>
        <taxon>Thermoproteota</taxon>
        <taxon>Thermoprotei</taxon>
        <taxon>Desulfurococcales</taxon>
        <taxon>Desulfurococcaceae</taxon>
        <taxon>Thermosphaera</taxon>
    </lineage>
</organism>
<evidence type="ECO:0000256" key="6">
    <source>
        <dbReference type="ARBA" id="ARBA00012602"/>
    </source>
</evidence>
<dbReference type="PANTHER" id="PTHR13872">
    <property type="entry name" value="DOLICHYL-DIPHOSPHOOLIGOSACCHARIDE--PROTEIN GLYCOSYLTRANSFERASE SUBUNIT"/>
    <property type="match status" value="1"/>
</dbReference>
<dbReference type="EMBL" id="DSJT01000023">
    <property type="protein sequence ID" value="HEF87471.1"/>
    <property type="molecule type" value="Genomic_DNA"/>
</dbReference>
<comment type="catalytic activity">
    <reaction evidence="16">
        <text>an archaeal dolichyl phosphooligosaccharide + [protein]-L-asparagine = an archaeal dolichyl phosphate + a glycoprotein with the oligosaccharide chain attached by N-beta-D-glycosyl linkage to a protein L-asparagine.</text>
        <dbReference type="EC" id="2.4.99.21"/>
    </reaction>
</comment>
<comment type="subcellular location">
    <subcellularLocation>
        <location evidence="3">Endomembrane system</location>
        <topology evidence="3">Multi-pass membrane protein</topology>
    </subcellularLocation>
</comment>
<feature type="transmembrane region" description="Helical" evidence="17">
    <location>
        <begin position="229"/>
        <end position="247"/>
    </location>
</feature>
<evidence type="ECO:0000256" key="4">
    <source>
        <dbReference type="ARBA" id="ARBA00004922"/>
    </source>
</evidence>
<keyword evidence="13 17" id="KW-0472">Membrane</keyword>
<feature type="domain" description="STT3/PglB/AglB core" evidence="18">
    <location>
        <begin position="554"/>
        <end position="609"/>
    </location>
</feature>
<evidence type="ECO:0000313" key="19">
    <source>
        <dbReference type="EMBL" id="HEF87471.1"/>
    </source>
</evidence>
<keyword evidence="8" id="KW-0808">Transferase</keyword>
<evidence type="ECO:0000256" key="10">
    <source>
        <dbReference type="ARBA" id="ARBA00022723"/>
    </source>
</evidence>
<dbReference type="GO" id="GO:0012505">
    <property type="term" value="C:endomembrane system"/>
    <property type="evidence" value="ECO:0007669"/>
    <property type="project" value="UniProtKB-SubCell"/>
</dbReference>
<feature type="transmembrane region" description="Helical" evidence="17">
    <location>
        <begin position="328"/>
        <end position="350"/>
    </location>
</feature>
<evidence type="ECO:0000256" key="11">
    <source>
        <dbReference type="ARBA" id="ARBA00022842"/>
    </source>
</evidence>
<evidence type="ECO:0000256" key="7">
    <source>
        <dbReference type="ARBA" id="ARBA00022676"/>
    </source>
</evidence>
<evidence type="ECO:0000256" key="17">
    <source>
        <dbReference type="SAM" id="Phobius"/>
    </source>
</evidence>
<dbReference type="InterPro" id="IPR003674">
    <property type="entry name" value="Oligo_trans_STT3"/>
</dbReference>
<comment type="similarity">
    <text evidence="5">Belongs to the STT3 family.</text>
</comment>
<dbReference type="GO" id="GO:0046872">
    <property type="term" value="F:metal ion binding"/>
    <property type="evidence" value="ECO:0007669"/>
    <property type="project" value="UniProtKB-KW"/>
</dbReference>
<evidence type="ECO:0000256" key="8">
    <source>
        <dbReference type="ARBA" id="ARBA00022679"/>
    </source>
</evidence>
<keyword evidence="14" id="KW-0464">Manganese</keyword>
<keyword evidence="12 17" id="KW-1133">Transmembrane helix</keyword>
<comment type="pathway">
    <text evidence="4">Protein modification; protein glycosylation.</text>
</comment>
<feature type="transmembrane region" description="Helical" evidence="17">
    <location>
        <begin position="20"/>
        <end position="39"/>
    </location>
</feature>
<feature type="transmembrane region" description="Helical" evidence="17">
    <location>
        <begin position="95"/>
        <end position="114"/>
    </location>
</feature>
<dbReference type="PANTHER" id="PTHR13872:SF1">
    <property type="entry name" value="DOLICHYL-DIPHOSPHOOLIGOSACCHARIDE--PROTEIN GLYCOSYLTRANSFERASE SUBUNIT STT3B"/>
    <property type="match status" value="1"/>
</dbReference>
<gene>
    <name evidence="19" type="ORF">ENP55_04135</name>
</gene>
<keyword evidence="10" id="KW-0479">Metal-binding</keyword>
<comment type="caution">
    <text evidence="19">The sequence shown here is derived from an EMBL/GenBank/DDBJ whole genome shotgun (WGS) entry which is preliminary data.</text>
</comment>
<keyword evidence="11" id="KW-0460">Magnesium</keyword>
<evidence type="ECO:0000259" key="18">
    <source>
        <dbReference type="Pfam" id="PF21436"/>
    </source>
</evidence>
<comment type="cofactor">
    <cofactor evidence="1">
        <name>Mn(2+)</name>
        <dbReference type="ChEBI" id="CHEBI:29035"/>
    </cofactor>
</comment>
<feature type="transmembrane region" description="Helical" evidence="17">
    <location>
        <begin position="290"/>
        <end position="308"/>
    </location>
</feature>
<feature type="transmembrane region" description="Helical" evidence="17">
    <location>
        <begin position="259"/>
        <end position="278"/>
    </location>
</feature>
<evidence type="ECO:0000256" key="14">
    <source>
        <dbReference type="ARBA" id="ARBA00023211"/>
    </source>
</evidence>
<evidence type="ECO:0000256" key="15">
    <source>
        <dbReference type="ARBA" id="ARBA00030679"/>
    </source>
</evidence>
<feature type="transmembrane region" description="Helical" evidence="17">
    <location>
        <begin position="453"/>
        <end position="471"/>
    </location>
</feature>
<sequence>MRVNRIVFRLNEILTSKPVLPKLLVVVLLGAIIGYGLYVRFIPYYLNGLEFFEYDSYIEYWQAKYVFENGLLSWYSLTRENPDTHIFWYPWGRDIIYSSYPLLPMWIGGTYWLIQYTGLSLKEWAVLQPLLFTFLGLIAAYLAATQLSGGNRFAGILTSFLLAILPAANDRTLIGFVEKEGVSIFFIFMFLYFYGKTVSSLKQSFGRRTIIFSVLTAVFLSLIGWLWGGYIFLLGSFTAYFIISPLFMGKEFDEKFVKIHLLIIGLSMLFTAPSPSIFGQLGFYPLRFSGVGWPILGSCAIPLLYYYLGVQHKKLGLRKPLLSKTRYFMLLVLLVVGGSIAITTGILGFAGRWAWALGLRFIPADPLVQSIAEHQSPLSSAGTLFQMLRSWGLDPAFPWSLLFPLTPLFLSIIGALYMILYKQTPETLFVAILFLLSFYSYLNAAYMIAMASYMGMIVAGIFLGYIVQRLAPSQQEIQDFKKGRVRITGRSNRLFILALIALFLVNSTHIAYLDYQTNSTIVYTFKAGNSNLALYSESWYKIVETLRSNVSANAVVISWWDYGYGISVDGGRASVADGSTLNFTQIGILGLFLTSVNTSEATNLAKLFNTTPGRTYVLVLELFAIYEDNQTVIIWPVLFPNSSMPGGIDIPKSIWMIRIGNATVDTLRSQGINVSYRTTSDYFVLIGNQFISPVFNEPERLPLIYKMMVDGMLYWGEMKNKSSVFAWYSGQTSPLSTSTVARIKELLGIDVTLGISNPVIAKIQERPLANDTYFKPFAVIAEPFYDPKTGELVKVGVRNPDNPYESFDGILYSVGIIYEITNMP</sequence>
<evidence type="ECO:0000256" key="5">
    <source>
        <dbReference type="ARBA" id="ARBA00010810"/>
    </source>
</evidence>
<proteinExistence type="inferred from homology"/>
<evidence type="ECO:0000256" key="2">
    <source>
        <dbReference type="ARBA" id="ARBA00001946"/>
    </source>
</evidence>
<feature type="transmembrane region" description="Helical" evidence="17">
    <location>
        <begin position="151"/>
        <end position="168"/>
    </location>
</feature>
<protein>
    <recommendedName>
        <fullName evidence="6">dolichyl-phosphooligosaccharide-protein glycotransferase</fullName>
        <ecNumber evidence="6">2.4.99.21</ecNumber>
    </recommendedName>
    <alternativeName>
        <fullName evidence="15">Oligosaccharyl transferase</fullName>
    </alternativeName>
</protein>
<dbReference type="GO" id="GO:0016020">
    <property type="term" value="C:membrane"/>
    <property type="evidence" value="ECO:0007669"/>
    <property type="project" value="InterPro"/>
</dbReference>